<feature type="region of interest" description="Disordered" evidence="6">
    <location>
        <begin position="1395"/>
        <end position="1437"/>
    </location>
</feature>
<name>A0A4S4KQ57_9AGAM</name>
<dbReference type="Proteomes" id="UP000308199">
    <property type="component" value="Unassembled WGS sequence"/>
</dbReference>
<protein>
    <recommendedName>
        <fullName evidence="11">S1 motif domain-containing protein</fullName>
    </recommendedName>
</protein>
<accession>A0A4S4KQ57</accession>
<dbReference type="GO" id="GO:0008270">
    <property type="term" value="F:zinc ion binding"/>
    <property type="evidence" value="ECO:0007669"/>
    <property type="project" value="UniProtKB-KW"/>
</dbReference>
<comment type="caution">
    <text evidence="9">The sequence shown here is derived from an EMBL/GenBank/DDBJ whole genome shotgun (WGS) entry which is preliminary data.</text>
</comment>
<dbReference type="GO" id="GO:0043022">
    <property type="term" value="F:ribosome binding"/>
    <property type="evidence" value="ECO:0007669"/>
    <property type="project" value="TreeGrafter"/>
</dbReference>
<dbReference type="Gene3D" id="1.10.150.190">
    <property type="entry name" value="Translation initiation factor 2, subunit 1, domain 2"/>
    <property type="match status" value="1"/>
</dbReference>
<feature type="compositionally biased region" description="Low complexity" evidence="6">
    <location>
        <begin position="1096"/>
        <end position="1105"/>
    </location>
</feature>
<evidence type="ECO:0008006" key="11">
    <source>
        <dbReference type="Google" id="ProtNLM"/>
    </source>
</evidence>
<sequence>MAVKTSSSLRPSKRQKTGISSSASASSPLKAIVALEVSVASALAANASLNPLVDLLHIATARPDADADAEITLKAVFALYRLFTLVSKKGILSSAVNEDNDRKVVRAWVASRFDAFTELLCALLKDEEKTLRISSLKILFSVLRQLSSSIGKLDEASSSTTPLQFDSKLRRGQVVGEEENLDGLLDPDVRDLFLETWLNVYADIRWFFLRETAALLETPTFVAAHPSLPANVLSILEKLTGMPSSDVSQNSAQSSFWIEELNAKPKLKPSKVTSDSDDDDDNNNSEDDNDGEKGDDWRLFFDEANPSKDAKKSKQKGAGGGRRLHTLSVHAQLHTPTAHRVLFTRCWLSLLPLLSGDSLPSRSRQKRKANIEDEEEEEGRLMLVTRALTVLHHGVLPHLTRTVLIMDWVAGCVDHGENVGLLALNALFVLMREYNLDYPQFYTRLYAFLDRNVLHLRNRARFFRLTELFLSSSHLPAMLLASFVKRLARLSLSAPPAAIIMTIPFTYNILKRHPALMSMIHRFEFDPDSQLEENDPFKADEPNPMQTNALQSSLWELAAHRQHYHGAVSTLARVFEAAFTRPAYAMEDFLDHTYTTLFETEVNRRLRREPVVSELELAKPLVVRKSNVKKTEGEEGVDVPMDVRYPEVDELVMVQVQKIAEMGAYVRLLEYDNIEGMILLSELSRRRIRSIQKLIRVGRNEVVVVLRVDREKGYIDLSKRRVSPEDITKCEERYIKSKTVSSILRQVAKKLSPAEVAPSDDAEPAATKLIQGGSGGGDEEVGAAAGTSEDDRVEALYEQIGWPLGKQYGHPYDAFKLALTESDKVFSSLATAPSPAVLAQLTATIARRLTPQPIKLRADVELTCYTDAGIDAIKRALRAGEAAGSETVPIKAKLVAPPLYVLGTNATDKYAAVERLERAIERIQSTIEEEGGSLVVKMKASPKAVSETDEQDLAQLMAKAGQENAEVSGDEEEEELQRARARHCAGMAATDVFDDVDVTDALETKSEKDNKSTKGGKGSASSKVKDLSHVPCKFFRVGSCTAGSSCPFSHHIVEPGQHKDVCAWFVKGNCKFGHKCALAHILPGQSMTMDRRNKKAAQLAASSSGGAAGQKDRDSRDRDRERDSRGRKSATGTGQGIGRAGAAPSRNGLLSGSTAPTRVLSSGARPPLPISKAIPAPAAPAPALQDADFTSFDFTKTGEQTALSDVETQHGPENEKAHESAFGSSPSVTMSPPLDTGVFPVSTPSQPLRFTGRHGSSSSIDFGPVGSPPRASPTNPIRINGFSPGSSPRDAVPHTQPLAPNPTFSASGPGTGPSQNSFMHIERGIASTNDFKNRSGLAASLGTGQTLSSFNVGSLPVLSRGPASVTDKLSVYAEVIDDEDMEDFVPSSLKDLLTPEEQSRRMSRTSSAATAGGIAPVATTVARPGAGVQDNRHRHSRSVPAPSILQDIRTIWADSDGELSNTSAQKDVGTNTGFGFSSGAAGMLGTGPSSFKSSYTDGPSPSMLHPTNASAAFLPGLHHYMSRAPTAGVRAVSHGNAHLQHLHQSGLVGVNVGQDNHSNGNDLSVSPSHVGNSAMVSMSMSMSTTNNFDAFSSPLQRTHLPTGRPIPPSSGTHTSTPFRAPEHASHLSPSSRALQAHAPGQSLPQGLAAGYSRIHLQPSAVTSTSPASAFSPGSAGQGLHGLGPPGSASVSEDWMGANMTPTKQRIGQTEQSMASTVSPPTGAGLGGHGEQTNASTGGSNETDLGGLTSMFSHLSYSSVARAGVAGLGHPHGHQHLHAHGGASKRRGVCALVNVAAAKRTWVEHTSVVEPAEWARAHKRRR</sequence>
<evidence type="ECO:0000256" key="1">
    <source>
        <dbReference type="ARBA" id="ARBA00007223"/>
    </source>
</evidence>
<dbReference type="FunFam" id="2.40.50.140:FF:000015">
    <property type="entry name" value="Eukaryotic translation initiation factor 2 subunit alpha"/>
    <property type="match status" value="1"/>
</dbReference>
<keyword evidence="5" id="KW-0479">Metal-binding</keyword>
<evidence type="ECO:0000313" key="10">
    <source>
        <dbReference type="Proteomes" id="UP000308199"/>
    </source>
</evidence>
<dbReference type="Pfam" id="PF00575">
    <property type="entry name" value="S1"/>
    <property type="match status" value="1"/>
</dbReference>
<feature type="compositionally biased region" description="Polar residues" evidence="6">
    <location>
        <begin position="1251"/>
        <end position="1260"/>
    </location>
</feature>
<dbReference type="CDD" id="cd04452">
    <property type="entry name" value="S1_IF2_alpha"/>
    <property type="match status" value="1"/>
</dbReference>
<feature type="compositionally biased region" description="Low complexity" evidence="6">
    <location>
        <begin position="1659"/>
        <end position="1674"/>
    </location>
</feature>
<dbReference type="SMART" id="SM00316">
    <property type="entry name" value="S1"/>
    <property type="match status" value="1"/>
</dbReference>
<dbReference type="SUPFAM" id="SSF50249">
    <property type="entry name" value="Nucleic acid-binding proteins"/>
    <property type="match status" value="1"/>
</dbReference>
<dbReference type="PROSITE" id="PS50103">
    <property type="entry name" value="ZF_C3H1"/>
    <property type="match status" value="2"/>
</dbReference>
<dbReference type="Gene3D" id="3.30.70.1130">
    <property type="entry name" value="EIF_2_alpha"/>
    <property type="match status" value="1"/>
</dbReference>
<feature type="domain" description="C3H1-type" evidence="7">
    <location>
        <begin position="1026"/>
        <end position="1053"/>
    </location>
</feature>
<keyword evidence="5" id="KW-0862">Zinc</keyword>
<feature type="domain" description="C3H1-type" evidence="7">
    <location>
        <begin position="1056"/>
        <end position="1083"/>
    </location>
</feature>
<keyword evidence="4" id="KW-0648">Protein biosynthesis</keyword>
<feature type="compositionally biased region" description="Polar residues" evidence="6">
    <location>
        <begin position="1587"/>
        <end position="1596"/>
    </location>
</feature>
<feature type="region of interest" description="Disordered" evidence="6">
    <location>
        <begin position="1659"/>
        <end position="1744"/>
    </location>
</feature>
<feature type="region of interest" description="Disordered" evidence="6">
    <location>
        <begin position="755"/>
        <end position="789"/>
    </location>
</feature>
<feature type="region of interest" description="Disordered" evidence="6">
    <location>
        <begin position="1089"/>
        <end position="1166"/>
    </location>
</feature>
<dbReference type="SUPFAM" id="SSF116742">
    <property type="entry name" value="eIF2alpha middle domain-like"/>
    <property type="match status" value="1"/>
</dbReference>
<gene>
    <name evidence="9" type="ORF">EW145_g7089</name>
</gene>
<dbReference type="PANTHER" id="PTHR10602">
    <property type="entry name" value="EUKARYOTIC TRANSLATION INITIATION FACTOR 2 SUBUNIT 1"/>
    <property type="match status" value="1"/>
</dbReference>
<dbReference type="SUPFAM" id="SSF110993">
    <property type="entry name" value="eIF-2-alpha, C-terminal domain"/>
    <property type="match status" value="1"/>
</dbReference>
<feature type="compositionally biased region" description="Polar residues" evidence="6">
    <location>
        <begin position="1302"/>
        <end position="1318"/>
    </location>
</feature>
<dbReference type="Gene3D" id="4.10.1000.10">
    <property type="entry name" value="Zinc finger, CCCH-type"/>
    <property type="match status" value="1"/>
</dbReference>
<dbReference type="InterPro" id="IPR011488">
    <property type="entry name" value="TIF_2_asu"/>
</dbReference>
<feature type="domain" description="S1 motif" evidence="8">
    <location>
        <begin position="649"/>
        <end position="720"/>
    </location>
</feature>
<feature type="compositionally biased region" description="Polar residues" evidence="6">
    <location>
        <begin position="1699"/>
        <end position="1719"/>
    </location>
</feature>
<dbReference type="InterPro" id="IPR012340">
    <property type="entry name" value="NA-bd_OB-fold"/>
</dbReference>
<evidence type="ECO:0000256" key="5">
    <source>
        <dbReference type="PROSITE-ProRule" id="PRU00723"/>
    </source>
</evidence>
<dbReference type="GO" id="GO:0033290">
    <property type="term" value="C:eukaryotic 48S preinitiation complex"/>
    <property type="evidence" value="ECO:0007669"/>
    <property type="project" value="TreeGrafter"/>
</dbReference>
<organism evidence="9 10">
    <name type="scientific">Phellinidium pouzarii</name>
    <dbReference type="NCBI Taxonomy" id="167371"/>
    <lineage>
        <taxon>Eukaryota</taxon>
        <taxon>Fungi</taxon>
        <taxon>Dikarya</taxon>
        <taxon>Basidiomycota</taxon>
        <taxon>Agaricomycotina</taxon>
        <taxon>Agaricomycetes</taxon>
        <taxon>Hymenochaetales</taxon>
        <taxon>Hymenochaetaceae</taxon>
        <taxon>Phellinidium</taxon>
    </lineage>
</organism>
<proteinExistence type="inferred from homology"/>
<feature type="region of interest" description="Disordered" evidence="6">
    <location>
        <begin position="1549"/>
        <end position="1570"/>
    </location>
</feature>
<feature type="compositionally biased region" description="Gly residues" evidence="6">
    <location>
        <begin position="1675"/>
        <end position="1684"/>
    </location>
</feature>
<dbReference type="InterPro" id="IPR024055">
    <property type="entry name" value="TIF2_asu_C"/>
</dbReference>
<dbReference type="Gene3D" id="2.40.50.140">
    <property type="entry name" value="Nucleic acid-binding proteins"/>
    <property type="match status" value="1"/>
</dbReference>
<feature type="region of interest" description="Disordered" evidence="6">
    <location>
        <begin position="1004"/>
        <end position="1024"/>
    </location>
</feature>
<keyword evidence="5" id="KW-0863">Zinc-finger</keyword>
<evidence type="ECO:0000313" key="9">
    <source>
        <dbReference type="EMBL" id="THH00387.1"/>
    </source>
</evidence>
<evidence type="ECO:0000256" key="6">
    <source>
        <dbReference type="SAM" id="MobiDB-lite"/>
    </source>
</evidence>
<dbReference type="EMBL" id="SGPK01000637">
    <property type="protein sequence ID" value="THH00387.1"/>
    <property type="molecule type" value="Genomic_DNA"/>
</dbReference>
<feature type="zinc finger region" description="C3H1-type" evidence="5">
    <location>
        <begin position="1026"/>
        <end position="1053"/>
    </location>
</feature>
<feature type="region of interest" description="Disordered" evidence="6">
    <location>
        <begin position="267"/>
        <end position="298"/>
    </location>
</feature>
<dbReference type="SMART" id="SM00356">
    <property type="entry name" value="ZnF_C3H1"/>
    <property type="match status" value="2"/>
</dbReference>
<feature type="region of interest" description="Disordered" evidence="6">
    <location>
        <begin position="1205"/>
        <end position="1228"/>
    </location>
</feature>
<feature type="compositionally biased region" description="Basic and acidic residues" evidence="6">
    <location>
        <begin position="1207"/>
        <end position="1219"/>
    </location>
</feature>
<dbReference type="GO" id="GO:0005850">
    <property type="term" value="C:eukaryotic translation initiation factor 2 complex"/>
    <property type="evidence" value="ECO:0007669"/>
    <property type="project" value="TreeGrafter"/>
</dbReference>
<feature type="compositionally biased region" description="Basic and acidic residues" evidence="6">
    <location>
        <begin position="1110"/>
        <end position="1126"/>
    </location>
</feature>
<evidence type="ECO:0000256" key="4">
    <source>
        <dbReference type="ARBA" id="ARBA00022917"/>
    </source>
</evidence>
<dbReference type="PROSITE" id="PS50126">
    <property type="entry name" value="S1"/>
    <property type="match status" value="1"/>
</dbReference>
<comment type="similarity">
    <text evidence="1">Belongs to the eIF-2-alpha family.</text>
</comment>
<keyword evidence="10" id="KW-1185">Reference proteome</keyword>
<evidence type="ECO:0000256" key="2">
    <source>
        <dbReference type="ARBA" id="ARBA00007797"/>
    </source>
</evidence>
<feature type="compositionally biased region" description="Acidic residues" evidence="6">
    <location>
        <begin position="275"/>
        <end position="290"/>
    </location>
</feature>
<dbReference type="OrthoDB" id="10263185at2759"/>
<dbReference type="PANTHER" id="PTHR10602:SF0">
    <property type="entry name" value="EUKARYOTIC TRANSLATION INITIATION FACTOR 2 SUBUNIT 1"/>
    <property type="match status" value="1"/>
</dbReference>
<feature type="region of interest" description="Disordered" evidence="6">
    <location>
        <begin position="1251"/>
        <end position="1318"/>
    </location>
</feature>
<feature type="region of interest" description="Disordered" evidence="6">
    <location>
        <begin position="1"/>
        <end position="22"/>
    </location>
</feature>
<dbReference type="InterPro" id="IPR000571">
    <property type="entry name" value="Znf_CCCH"/>
</dbReference>
<feature type="compositionally biased region" description="Polar residues" evidence="6">
    <location>
        <begin position="1730"/>
        <end position="1742"/>
    </location>
</feature>
<dbReference type="InterPro" id="IPR044126">
    <property type="entry name" value="S1_IF2_alpha"/>
</dbReference>
<dbReference type="Pfam" id="PF03914">
    <property type="entry name" value="CBF"/>
    <property type="match status" value="1"/>
</dbReference>
<feature type="zinc finger region" description="C3H1-type" evidence="5">
    <location>
        <begin position="1056"/>
        <end position="1083"/>
    </location>
</feature>
<feature type="region of interest" description="Disordered" evidence="6">
    <location>
        <begin position="1587"/>
        <end position="1645"/>
    </location>
</feature>
<dbReference type="GO" id="GO:0003743">
    <property type="term" value="F:translation initiation factor activity"/>
    <property type="evidence" value="ECO:0007669"/>
    <property type="project" value="UniProtKB-KW"/>
</dbReference>
<feature type="compositionally biased region" description="Polar residues" evidence="6">
    <location>
        <begin position="1553"/>
        <end position="1570"/>
    </location>
</feature>
<evidence type="ECO:0000256" key="3">
    <source>
        <dbReference type="ARBA" id="ARBA00022540"/>
    </source>
</evidence>
<dbReference type="GO" id="GO:0003723">
    <property type="term" value="F:RNA binding"/>
    <property type="evidence" value="ECO:0007669"/>
    <property type="project" value="InterPro"/>
</dbReference>
<dbReference type="InterPro" id="IPR024054">
    <property type="entry name" value="TIF2_asu_middle_sf"/>
</dbReference>
<dbReference type="Pfam" id="PF07541">
    <property type="entry name" value="EIF_2_alpha"/>
    <property type="match status" value="1"/>
</dbReference>
<comment type="similarity">
    <text evidence="2">Belongs to the CBF/MAK21 family.</text>
</comment>
<feature type="compositionally biased region" description="Polar residues" evidence="6">
    <location>
        <begin position="1"/>
        <end position="10"/>
    </location>
</feature>
<feature type="compositionally biased region" description="Polar residues" evidence="6">
    <location>
        <begin position="1148"/>
        <end position="1160"/>
    </location>
</feature>
<keyword evidence="3" id="KW-0396">Initiation factor</keyword>
<reference evidence="9 10" key="1">
    <citation type="submission" date="2019-02" db="EMBL/GenBank/DDBJ databases">
        <title>Genome sequencing of the rare red list fungi Phellinidium pouzarii.</title>
        <authorList>
            <person name="Buettner E."/>
            <person name="Kellner H."/>
        </authorList>
    </citation>
    <scope>NUCLEOTIDE SEQUENCE [LARGE SCALE GENOMIC DNA]</scope>
    <source>
        <strain evidence="9 10">DSM 108285</strain>
    </source>
</reference>
<dbReference type="InterPro" id="IPR003029">
    <property type="entry name" value="S1_domain"/>
</dbReference>
<evidence type="ECO:0000259" key="7">
    <source>
        <dbReference type="PROSITE" id="PS50103"/>
    </source>
</evidence>
<dbReference type="InterPro" id="IPR005612">
    <property type="entry name" value="CCAAT-binding_factor"/>
</dbReference>
<evidence type="ECO:0000259" key="8">
    <source>
        <dbReference type="PROSITE" id="PS50126"/>
    </source>
</evidence>
<dbReference type="GO" id="GO:0005634">
    <property type="term" value="C:nucleus"/>
    <property type="evidence" value="ECO:0007669"/>
    <property type="project" value="UniProtKB-ARBA"/>
</dbReference>